<evidence type="ECO:0000313" key="2">
    <source>
        <dbReference type="Proteomes" id="UP000299102"/>
    </source>
</evidence>
<protein>
    <submittedName>
        <fullName evidence="1">Uncharacterized protein</fullName>
    </submittedName>
</protein>
<comment type="caution">
    <text evidence="1">The sequence shown here is derived from an EMBL/GenBank/DDBJ whole genome shotgun (WGS) entry which is preliminary data.</text>
</comment>
<organism evidence="1 2">
    <name type="scientific">Eumeta variegata</name>
    <name type="common">Bagworm moth</name>
    <name type="synonym">Eumeta japonica</name>
    <dbReference type="NCBI Taxonomy" id="151549"/>
    <lineage>
        <taxon>Eukaryota</taxon>
        <taxon>Metazoa</taxon>
        <taxon>Ecdysozoa</taxon>
        <taxon>Arthropoda</taxon>
        <taxon>Hexapoda</taxon>
        <taxon>Insecta</taxon>
        <taxon>Pterygota</taxon>
        <taxon>Neoptera</taxon>
        <taxon>Endopterygota</taxon>
        <taxon>Lepidoptera</taxon>
        <taxon>Glossata</taxon>
        <taxon>Ditrysia</taxon>
        <taxon>Tineoidea</taxon>
        <taxon>Psychidae</taxon>
        <taxon>Oiketicinae</taxon>
        <taxon>Eumeta</taxon>
    </lineage>
</organism>
<evidence type="ECO:0000313" key="1">
    <source>
        <dbReference type="EMBL" id="GBP63426.1"/>
    </source>
</evidence>
<sequence length="165" mass="18123">MFALQNTKTEMIDVRRRAPAGLCDSERLDAHTALAKEYRGTAIMKLTSRAPSGAGACNLFIGPNAFLRLRHRHINQPFILFCDLVGASPEQIGPYLRPATSLHPLRLWSGRSACGLIIRLSWTIPGLFEPASSKTSPLLLSECCARGRPIIVEWERDAAAGLSVR</sequence>
<dbReference type="AlphaFoldDB" id="A0A4C1XHQ4"/>
<name>A0A4C1XHQ4_EUMVA</name>
<gene>
    <name evidence="1" type="ORF">EVAR_35316_1</name>
</gene>
<accession>A0A4C1XHQ4</accession>
<reference evidence="1 2" key="1">
    <citation type="journal article" date="2019" name="Commun. Biol.">
        <title>The bagworm genome reveals a unique fibroin gene that provides high tensile strength.</title>
        <authorList>
            <person name="Kono N."/>
            <person name="Nakamura H."/>
            <person name="Ohtoshi R."/>
            <person name="Tomita M."/>
            <person name="Numata K."/>
            <person name="Arakawa K."/>
        </authorList>
    </citation>
    <scope>NUCLEOTIDE SEQUENCE [LARGE SCALE GENOMIC DNA]</scope>
</reference>
<dbReference type="Proteomes" id="UP000299102">
    <property type="component" value="Unassembled WGS sequence"/>
</dbReference>
<dbReference type="EMBL" id="BGZK01000869">
    <property type="protein sequence ID" value="GBP63426.1"/>
    <property type="molecule type" value="Genomic_DNA"/>
</dbReference>
<keyword evidence="2" id="KW-1185">Reference proteome</keyword>
<proteinExistence type="predicted"/>